<dbReference type="EMBL" id="CAJVPW010065668">
    <property type="protein sequence ID" value="CAG8787340.1"/>
    <property type="molecule type" value="Genomic_DNA"/>
</dbReference>
<organism evidence="1 2">
    <name type="scientific">Cetraspora pellucida</name>
    <dbReference type="NCBI Taxonomy" id="1433469"/>
    <lineage>
        <taxon>Eukaryota</taxon>
        <taxon>Fungi</taxon>
        <taxon>Fungi incertae sedis</taxon>
        <taxon>Mucoromycota</taxon>
        <taxon>Glomeromycotina</taxon>
        <taxon>Glomeromycetes</taxon>
        <taxon>Diversisporales</taxon>
        <taxon>Gigasporaceae</taxon>
        <taxon>Cetraspora</taxon>
    </lineage>
</organism>
<name>A0ACA9RCF4_9GLOM</name>
<accession>A0ACA9RCF4</accession>
<dbReference type="Proteomes" id="UP000789366">
    <property type="component" value="Unassembled WGS sequence"/>
</dbReference>
<keyword evidence="2" id="KW-1185">Reference proteome</keyword>
<feature type="non-terminal residue" evidence="1">
    <location>
        <position position="119"/>
    </location>
</feature>
<gene>
    <name evidence="1" type="ORF">SPELUC_LOCUS16918</name>
</gene>
<sequence length="119" mass="13695">MDSDFDLSRKRYVDWPQPIDKAVINDALAEFREAISCNSLRELSCAICSGLFSHEHLTIIATEQICLPLLEIDKDLEKLTCKTDFMYGHPHIDESGYRVLLDKNGFVKNTDNENLFDLR</sequence>
<comment type="caution">
    <text evidence="1">The sequence shown here is derived from an EMBL/GenBank/DDBJ whole genome shotgun (WGS) entry which is preliminary data.</text>
</comment>
<proteinExistence type="predicted"/>
<protein>
    <submittedName>
        <fullName evidence="1">3090_t:CDS:1</fullName>
    </submittedName>
</protein>
<evidence type="ECO:0000313" key="1">
    <source>
        <dbReference type="EMBL" id="CAG8787340.1"/>
    </source>
</evidence>
<reference evidence="1" key="1">
    <citation type="submission" date="2021-06" db="EMBL/GenBank/DDBJ databases">
        <authorList>
            <person name="Kallberg Y."/>
            <person name="Tangrot J."/>
            <person name="Rosling A."/>
        </authorList>
    </citation>
    <scope>NUCLEOTIDE SEQUENCE</scope>
    <source>
        <strain evidence="1">28 12/20/2015</strain>
    </source>
</reference>
<evidence type="ECO:0000313" key="2">
    <source>
        <dbReference type="Proteomes" id="UP000789366"/>
    </source>
</evidence>